<keyword evidence="2" id="KW-1185">Reference proteome</keyword>
<dbReference type="HOGENOM" id="CLU_145264_0_0_3"/>
<dbReference type="Proteomes" id="UP000002384">
    <property type="component" value="Chromosome"/>
</dbReference>
<organism evidence="1 2">
    <name type="scientific">Gloeothece citriformis (strain PCC 7424)</name>
    <name type="common">Cyanothece sp. (strain PCC 7424)</name>
    <dbReference type="NCBI Taxonomy" id="65393"/>
    <lineage>
        <taxon>Bacteria</taxon>
        <taxon>Bacillati</taxon>
        <taxon>Cyanobacteriota</taxon>
        <taxon>Cyanophyceae</taxon>
        <taxon>Oscillatoriophycideae</taxon>
        <taxon>Chroococcales</taxon>
        <taxon>Aphanothecaceae</taxon>
        <taxon>Gloeothece</taxon>
        <taxon>Gloeothece citriformis</taxon>
    </lineage>
</organism>
<gene>
    <name evidence="1" type="ordered locus">PCC7424_2700</name>
</gene>
<dbReference type="STRING" id="65393.PCC7424_2700"/>
<dbReference type="AlphaFoldDB" id="B7K7R6"/>
<dbReference type="InterPro" id="IPR009057">
    <property type="entry name" value="Homeodomain-like_sf"/>
</dbReference>
<dbReference type="EMBL" id="CP001291">
    <property type="protein sequence ID" value="ACK71112.1"/>
    <property type="molecule type" value="Genomic_DNA"/>
</dbReference>
<evidence type="ECO:0008006" key="3">
    <source>
        <dbReference type="Google" id="ProtNLM"/>
    </source>
</evidence>
<evidence type="ECO:0000313" key="1">
    <source>
        <dbReference type="EMBL" id="ACK71112.1"/>
    </source>
</evidence>
<dbReference type="KEGG" id="cyc:PCC7424_2700"/>
<proteinExistence type="predicted"/>
<dbReference type="SUPFAM" id="SSF46689">
    <property type="entry name" value="Homeodomain-like"/>
    <property type="match status" value="1"/>
</dbReference>
<accession>B7K7R6</accession>
<sequence length="149" mass="17462">MKVVLTQNEDLTLFELQKASNAPLRTKTRAYILRLSSQGWKIEKIADFLFCSNITVRRTIHRWNKKGLLGLWDKPRAGRTPTWKPEDFSEIEDLLIQEQCTYSSAKIQQKLLIDKQVSLSQRQIRRILKKNNIAGKEQNNQIKINKIKN</sequence>
<protein>
    <recommendedName>
        <fullName evidence="3">Transposase</fullName>
    </recommendedName>
</protein>
<dbReference type="Pfam" id="PF13565">
    <property type="entry name" value="HTH_32"/>
    <property type="match status" value="1"/>
</dbReference>
<evidence type="ECO:0000313" key="2">
    <source>
        <dbReference type="Proteomes" id="UP000002384"/>
    </source>
</evidence>
<reference evidence="2" key="1">
    <citation type="journal article" date="2011" name="MBio">
        <title>Novel metabolic attributes of the genus Cyanothece, comprising a group of unicellular nitrogen-fixing Cyanobacteria.</title>
        <authorList>
            <person name="Bandyopadhyay A."/>
            <person name="Elvitigala T."/>
            <person name="Welsh E."/>
            <person name="Stockel J."/>
            <person name="Liberton M."/>
            <person name="Min H."/>
            <person name="Sherman L.A."/>
            <person name="Pakrasi H.B."/>
        </authorList>
    </citation>
    <scope>NUCLEOTIDE SEQUENCE [LARGE SCALE GENOMIC DNA]</scope>
    <source>
        <strain evidence="2">PCC 7424</strain>
    </source>
</reference>
<dbReference type="Gene3D" id="1.10.10.10">
    <property type="entry name" value="Winged helix-like DNA-binding domain superfamily/Winged helix DNA-binding domain"/>
    <property type="match status" value="1"/>
</dbReference>
<dbReference type="InterPro" id="IPR036388">
    <property type="entry name" value="WH-like_DNA-bd_sf"/>
</dbReference>
<dbReference type="eggNOG" id="COG3415">
    <property type="taxonomic scope" value="Bacteria"/>
</dbReference>
<name>B7K7R6_GLOC7</name>